<keyword evidence="4" id="KW-0813">Transport</keyword>
<dbReference type="GO" id="GO:0005643">
    <property type="term" value="C:nuclear pore"/>
    <property type="evidence" value="ECO:0007669"/>
    <property type="project" value="UniProtKB-SubCell"/>
</dbReference>
<comment type="subcellular location">
    <subcellularLocation>
        <location evidence="1">Nucleus envelope</location>
    </subcellularLocation>
    <subcellularLocation>
        <location evidence="4">Nucleus</location>
        <location evidence="4">Nuclear pore complex</location>
    </subcellularLocation>
</comment>
<dbReference type="GO" id="GO:0017056">
    <property type="term" value="F:structural constituent of nuclear pore"/>
    <property type="evidence" value="ECO:0007669"/>
    <property type="project" value="InterPro"/>
</dbReference>
<reference evidence="5" key="1">
    <citation type="submission" date="2021-01" db="EMBL/GenBank/DDBJ databases">
        <authorList>
            <person name="Corre E."/>
            <person name="Pelletier E."/>
            <person name="Niang G."/>
            <person name="Scheremetjew M."/>
            <person name="Finn R."/>
            <person name="Kale V."/>
            <person name="Holt S."/>
            <person name="Cochrane G."/>
            <person name="Meng A."/>
            <person name="Brown T."/>
            <person name="Cohen L."/>
        </authorList>
    </citation>
    <scope>NUCLEOTIDE SEQUENCE</scope>
    <source>
        <strain evidence="5">CCMP219</strain>
    </source>
</reference>
<accession>A0A7R9VEX8</accession>
<dbReference type="PANTHER" id="PTHR11225">
    <property type="entry name" value="NUCLEAR PORE COMPLEX PROTEIN NUP93 NUCLEOPORIN NUP93 DEAD EYE PROTEIN"/>
    <property type="match status" value="1"/>
</dbReference>
<comment type="similarity">
    <text evidence="2 4">Belongs to the nucleoporin interacting component (NIC) family.</text>
</comment>
<dbReference type="GO" id="GO:0006606">
    <property type="term" value="P:protein import into nucleus"/>
    <property type="evidence" value="ECO:0007669"/>
    <property type="project" value="TreeGrafter"/>
</dbReference>
<keyword evidence="4" id="KW-0653">Protein transport</keyword>
<protein>
    <recommendedName>
        <fullName evidence="4">Nuclear pore protein</fullName>
    </recommendedName>
</protein>
<dbReference type="AlphaFoldDB" id="A0A7R9VEX8"/>
<proteinExistence type="inferred from homology"/>
<organism evidence="5">
    <name type="scientific">Chlamydomonas euryale</name>
    <dbReference type="NCBI Taxonomy" id="1486919"/>
    <lineage>
        <taxon>Eukaryota</taxon>
        <taxon>Viridiplantae</taxon>
        <taxon>Chlorophyta</taxon>
        <taxon>core chlorophytes</taxon>
        <taxon>Chlorophyceae</taxon>
        <taxon>CS clade</taxon>
        <taxon>Chlamydomonadales</taxon>
        <taxon>Chlamydomonadaceae</taxon>
        <taxon>Chlamydomonas</taxon>
    </lineage>
</organism>
<dbReference type="GO" id="GO:0016973">
    <property type="term" value="P:poly(A)+ mRNA export from nucleus"/>
    <property type="evidence" value="ECO:0007669"/>
    <property type="project" value="TreeGrafter"/>
</dbReference>
<evidence type="ECO:0000256" key="1">
    <source>
        <dbReference type="ARBA" id="ARBA00004259"/>
    </source>
</evidence>
<evidence type="ECO:0000313" key="5">
    <source>
        <dbReference type="EMBL" id="CAD8293384.1"/>
    </source>
</evidence>
<keyword evidence="4" id="KW-0472">Membrane</keyword>
<keyword evidence="4" id="KW-0509">mRNA transport</keyword>
<evidence type="ECO:0000256" key="2">
    <source>
        <dbReference type="ARBA" id="ARBA00010186"/>
    </source>
</evidence>
<dbReference type="InterPro" id="IPR007231">
    <property type="entry name" value="Nucleoporin_int_Nup93/Nic96"/>
</dbReference>
<keyword evidence="3 4" id="KW-0539">Nucleus</keyword>
<dbReference type="Pfam" id="PF04097">
    <property type="entry name" value="Nic96"/>
    <property type="match status" value="1"/>
</dbReference>
<keyword evidence="4" id="KW-0811">Translocation</keyword>
<gene>
    <name evidence="5" type="ORF">CEUR00632_LOCUS11984</name>
</gene>
<sequence length="838" mass="91497">MASGTDPKDWQSLLHQTNDLVAQDFQHFPKVDRNIQQLQHFADSLRAKTNKFRSLNNQIAASRLLAQQGFDATRLTQDVTTLEIQPTIEDVFHADTSSVEDYLKQVEDATILAAIQEAQQDTVTSFEHFMEDCMARDWAANKRQLFGLIAPHSGTSVAGGATQRLTATSLGGPDAGGLRLPAKEAAYVAVIQQANQAAASGNSNFGLVREFGLACKANEDKSHETAMSSCWMLLGDILGEARTRGMAPSNGVRFQEALLIGARKHLERGHVQHTRNLLLRHKQQAERGSDPEQLREVQAYIQVKYGGRIPLDFQQPGGQDTSLVQVFLCLRNGWHDAARAAAERVSDLPRIGDGGFKGLLDEWLRNGLRLGERSAATLLRECERLLRDKVALKGQLRYPYLVLLCALMCGDNRSVDALTASLSSLSVPLVLSTIEDFMWAKLALVDVSAGQGSSASQMGGSQFSIYGGVGGIAPYTIADLHADLNRWPAAYYSKQGKEPLLFVTVLLLSLQFGAALRFLWKDETTKLYRVDAVHLAVAMHQEHALEASPGDPSVDVGGMIQSYGRKFVHADSAVALQYYMLASVVRGNSIAVKGQMLRELLTESRDFGTLLGGGGAVGAGTLAAYVPNAEERKRLFEAVAYECQVAAQPEEAIELYMAADRPRQALSILNQQMSSAMGWSSEGDASVSAAEAIKRVSTRGRDACTRIGAAADMGTRREVEAFAQLCAIWELLSCTRSGRYDMALQKLHELSFIPLERARVEACVRAVQQLLPPVQDRLQDVLAAGADVIAAQKIGASRDKAYMLHLELEALCMFANGMTYRVSKAVYQRLCEVVASFS</sequence>
<dbReference type="EMBL" id="HBEC01026013">
    <property type="protein sequence ID" value="CAD8293384.1"/>
    <property type="molecule type" value="Transcribed_RNA"/>
</dbReference>
<evidence type="ECO:0000256" key="4">
    <source>
        <dbReference type="RuleBase" id="RU364035"/>
    </source>
</evidence>
<keyword evidence="4" id="KW-0906">Nuclear pore complex</keyword>
<name>A0A7R9VEX8_9CHLO</name>
<dbReference type="PANTHER" id="PTHR11225:SF4">
    <property type="entry name" value="NUCLEAR PORE COMPLEX PROTEIN NUP93"/>
    <property type="match status" value="1"/>
</dbReference>
<evidence type="ECO:0000256" key="3">
    <source>
        <dbReference type="ARBA" id="ARBA00023242"/>
    </source>
</evidence>